<name>A0A388L313_CHABU</name>
<dbReference type="AlphaFoldDB" id="A0A388L313"/>
<sequence>MENIYAALIEHRHNLSPKLLEEGEELLIGWGEEIRANLVLRRLSTVGRAQEMAELSECTEMMGKLRVIFAELWEGVHDNTRCEDLKRRCYGGLEERQVLCDTMSDRLYEVDDVGTSVISVDKEVAICCTELEERQGSRGGLGGLLVCSDDNKFNNSISIDVGHNGVHGASRGEIGDNGSDNDNINNNEDLAVVVLRGANINDDNFFVHDDGMWALGEGNDCNITSDINNPAGDNMTGNTDECNGYHCNDSIDNDKTVGDHKHDNDQDSRQALSPSFHLSFFASWSILRNDQGLRRQGWVIRLFGEQEDCMGMWEAGWWRVGVG</sequence>
<gene>
    <name evidence="1" type="ORF">CBR_g22904</name>
</gene>
<dbReference type="EMBL" id="BFEA01000250">
    <property type="protein sequence ID" value="GBG76686.1"/>
    <property type="molecule type" value="Genomic_DNA"/>
</dbReference>
<accession>A0A388L313</accession>
<keyword evidence="2" id="KW-1185">Reference proteome</keyword>
<evidence type="ECO:0000313" key="1">
    <source>
        <dbReference type="EMBL" id="GBG76686.1"/>
    </source>
</evidence>
<reference evidence="1 2" key="1">
    <citation type="journal article" date="2018" name="Cell">
        <title>The Chara Genome: Secondary Complexity and Implications for Plant Terrestrialization.</title>
        <authorList>
            <person name="Nishiyama T."/>
            <person name="Sakayama H."/>
            <person name="Vries J.D."/>
            <person name="Buschmann H."/>
            <person name="Saint-Marcoux D."/>
            <person name="Ullrich K.K."/>
            <person name="Haas F.B."/>
            <person name="Vanderstraeten L."/>
            <person name="Becker D."/>
            <person name="Lang D."/>
            <person name="Vosolsobe S."/>
            <person name="Rombauts S."/>
            <person name="Wilhelmsson P.K.I."/>
            <person name="Janitza P."/>
            <person name="Kern R."/>
            <person name="Heyl A."/>
            <person name="Rumpler F."/>
            <person name="Villalobos L.I.A.C."/>
            <person name="Clay J.M."/>
            <person name="Skokan R."/>
            <person name="Toyoda A."/>
            <person name="Suzuki Y."/>
            <person name="Kagoshima H."/>
            <person name="Schijlen E."/>
            <person name="Tajeshwar N."/>
            <person name="Catarino B."/>
            <person name="Hetherington A.J."/>
            <person name="Saltykova A."/>
            <person name="Bonnot C."/>
            <person name="Breuninger H."/>
            <person name="Symeonidi A."/>
            <person name="Radhakrishnan G.V."/>
            <person name="Van Nieuwerburgh F."/>
            <person name="Deforce D."/>
            <person name="Chang C."/>
            <person name="Karol K.G."/>
            <person name="Hedrich R."/>
            <person name="Ulvskov P."/>
            <person name="Glockner G."/>
            <person name="Delwiche C.F."/>
            <person name="Petrasek J."/>
            <person name="Van de Peer Y."/>
            <person name="Friml J."/>
            <person name="Beilby M."/>
            <person name="Dolan L."/>
            <person name="Kohara Y."/>
            <person name="Sugano S."/>
            <person name="Fujiyama A."/>
            <person name="Delaux P.-M."/>
            <person name="Quint M."/>
            <person name="TheiBen G."/>
            <person name="Hagemann M."/>
            <person name="Harholt J."/>
            <person name="Dunand C."/>
            <person name="Zachgo S."/>
            <person name="Langdale J."/>
            <person name="Maumus F."/>
            <person name="Straeten D.V.D."/>
            <person name="Gould S.B."/>
            <person name="Rensing S.A."/>
        </authorList>
    </citation>
    <scope>NUCLEOTIDE SEQUENCE [LARGE SCALE GENOMIC DNA]</scope>
    <source>
        <strain evidence="1 2">S276</strain>
    </source>
</reference>
<comment type="caution">
    <text evidence="1">The sequence shown here is derived from an EMBL/GenBank/DDBJ whole genome shotgun (WGS) entry which is preliminary data.</text>
</comment>
<proteinExistence type="predicted"/>
<protein>
    <submittedName>
        <fullName evidence="1">Uncharacterized protein</fullName>
    </submittedName>
</protein>
<organism evidence="1 2">
    <name type="scientific">Chara braunii</name>
    <name type="common">Braun's stonewort</name>
    <dbReference type="NCBI Taxonomy" id="69332"/>
    <lineage>
        <taxon>Eukaryota</taxon>
        <taxon>Viridiplantae</taxon>
        <taxon>Streptophyta</taxon>
        <taxon>Charophyceae</taxon>
        <taxon>Charales</taxon>
        <taxon>Characeae</taxon>
        <taxon>Chara</taxon>
    </lineage>
</organism>
<dbReference type="Proteomes" id="UP000265515">
    <property type="component" value="Unassembled WGS sequence"/>
</dbReference>
<evidence type="ECO:0000313" key="2">
    <source>
        <dbReference type="Proteomes" id="UP000265515"/>
    </source>
</evidence>
<dbReference type="Gramene" id="GBG76686">
    <property type="protein sequence ID" value="GBG76686"/>
    <property type="gene ID" value="CBR_g22904"/>
</dbReference>